<organism evidence="2 3">
    <name type="scientific">Candidatus Magasanikbacteria bacterium RIFCSPLOWO2_12_FULL_43_12</name>
    <dbReference type="NCBI Taxonomy" id="1798692"/>
    <lineage>
        <taxon>Bacteria</taxon>
        <taxon>Candidatus Magasanikiibacteriota</taxon>
    </lineage>
</organism>
<accession>A0A1F6MVJ6</accession>
<keyword evidence="1" id="KW-1133">Transmembrane helix</keyword>
<dbReference type="Pfam" id="PF07963">
    <property type="entry name" value="N_methyl"/>
    <property type="match status" value="1"/>
</dbReference>
<sequence length="206" mass="22991">MIRRKNTKKHKGFTIVELSVALGISAMIAITVVWLIIDGLRYSDIIFGQLQTQNDGRKVLQQVVDVVRKAEESSIGGYPLAEAGDYELIVYANVDDDSLRERVRFWLDGTTLKKGVIKPSGSPLSYSGAEQTVEIAHSVVNFEESEPVFLYYDEDYTGTEAALVQPIDEVDARMIRVRLELEEDPTESPVPLEVESAAMIRNLKGN</sequence>
<dbReference type="InterPro" id="IPR012902">
    <property type="entry name" value="N_methyl_site"/>
</dbReference>
<proteinExistence type="predicted"/>
<comment type="caution">
    <text evidence="2">The sequence shown here is derived from an EMBL/GenBank/DDBJ whole genome shotgun (WGS) entry which is preliminary data.</text>
</comment>
<protein>
    <recommendedName>
        <fullName evidence="4">Prepilin-type N-terminal cleavage/methylation domain-containing protein</fullName>
    </recommendedName>
</protein>
<evidence type="ECO:0008006" key="4">
    <source>
        <dbReference type="Google" id="ProtNLM"/>
    </source>
</evidence>
<evidence type="ECO:0000313" key="2">
    <source>
        <dbReference type="EMBL" id="OGH75631.1"/>
    </source>
</evidence>
<dbReference type="EMBL" id="MFQN01000004">
    <property type="protein sequence ID" value="OGH75631.1"/>
    <property type="molecule type" value="Genomic_DNA"/>
</dbReference>
<evidence type="ECO:0000313" key="3">
    <source>
        <dbReference type="Proteomes" id="UP000178347"/>
    </source>
</evidence>
<evidence type="ECO:0000256" key="1">
    <source>
        <dbReference type="SAM" id="Phobius"/>
    </source>
</evidence>
<dbReference type="NCBIfam" id="TIGR02532">
    <property type="entry name" value="IV_pilin_GFxxxE"/>
    <property type="match status" value="1"/>
</dbReference>
<feature type="transmembrane region" description="Helical" evidence="1">
    <location>
        <begin position="12"/>
        <end position="37"/>
    </location>
</feature>
<name>A0A1F6MVJ6_9BACT</name>
<keyword evidence="1" id="KW-0472">Membrane</keyword>
<dbReference type="Proteomes" id="UP000178347">
    <property type="component" value="Unassembled WGS sequence"/>
</dbReference>
<reference evidence="2 3" key="1">
    <citation type="journal article" date="2016" name="Nat. Commun.">
        <title>Thousands of microbial genomes shed light on interconnected biogeochemical processes in an aquifer system.</title>
        <authorList>
            <person name="Anantharaman K."/>
            <person name="Brown C.T."/>
            <person name="Hug L.A."/>
            <person name="Sharon I."/>
            <person name="Castelle C.J."/>
            <person name="Probst A.J."/>
            <person name="Thomas B.C."/>
            <person name="Singh A."/>
            <person name="Wilkins M.J."/>
            <person name="Karaoz U."/>
            <person name="Brodie E.L."/>
            <person name="Williams K.H."/>
            <person name="Hubbard S.S."/>
            <person name="Banfield J.F."/>
        </authorList>
    </citation>
    <scope>NUCLEOTIDE SEQUENCE [LARGE SCALE GENOMIC DNA]</scope>
</reference>
<dbReference type="AlphaFoldDB" id="A0A1F6MVJ6"/>
<gene>
    <name evidence="2" type="ORF">A3G00_04005</name>
</gene>
<keyword evidence="1" id="KW-0812">Transmembrane</keyword>
<dbReference type="STRING" id="1798692.A3G00_04005"/>